<evidence type="ECO:0000313" key="2">
    <source>
        <dbReference type="EMBL" id="RUS91733.1"/>
    </source>
</evidence>
<gene>
    <name evidence="2" type="ORF">EGW08_000559</name>
</gene>
<proteinExistence type="predicted"/>
<feature type="region of interest" description="Disordered" evidence="1">
    <location>
        <begin position="1"/>
        <end position="137"/>
    </location>
</feature>
<feature type="compositionally biased region" description="Basic and acidic residues" evidence="1">
    <location>
        <begin position="47"/>
        <end position="65"/>
    </location>
</feature>
<keyword evidence="3" id="KW-1185">Reference proteome</keyword>
<comment type="caution">
    <text evidence="2">The sequence shown here is derived from an EMBL/GenBank/DDBJ whole genome shotgun (WGS) entry which is preliminary data.</text>
</comment>
<organism evidence="2 3">
    <name type="scientific">Elysia chlorotica</name>
    <name type="common">Eastern emerald elysia</name>
    <name type="synonym">Sea slug</name>
    <dbReference type="NCBI Taxonomy" id="188477"/>
    <lineage>
        <taxon>Eukaryota</taxon>
        <taxon>Metazoa</taxon>
        <taxon>Spiralia</taxon>
        <taxon>Lophotrochozoa</taxon>
        <taxon>Mollusca</taxon>
        <taxon>Gastropoda</taxon>
        <taxon>Heterobranchia</taxon>
        <taxon>Euthyneura</taxon>
        <taxon>Panpulmonata</taxon>
        <taxon>Sacoglossa</taxon>
        <taxon>Placobranchoidea</taxon>
        <taxon>Plakobranchidae</taxon>
        <taxon>Elysia</taxon>
    </lineage>
</organism>
<feature type="region of interest" description="Disordered" evidence="1">
    <location>
        <begin position="226"/>
        <end position="263"/>
    </location>
</feature>
<evidence type="ECO:0000313" key="3">
    <source>
        <dbReference type="Proteomes" id="UP000271974"/>
    </source>
</evidence>
<dbReference type="EMBL" id="RQTK01000007">
    <property type="protein sequence ID" value="RUS91733.1"/>
    <property type="molecule type" value="Genomic_DNA"/>
</dbReference>
<feature type="region of interest" description="Disordered" evidence="1">
    <location>
        <begin position="1082"/>
        <end position="1106"/>
    </location>
</feature>
<feature type="compositionally biased region" description="Polar residues" evidence="1">
    <location>
        <begin position="768"/>
        <end position="784"/>
    </location>
</feature>
<evidence type="ECO:0000256" key="1">
    <source>
        <dbReference type="SAM" id="MobiDB-lite"/>
    </source>
</evidence>
<feature type="region of interest" description="Disordered" evidence="1">
    <location>
        <begin position="600"/>
        <end position="660"/>
    </location>
</feature>
<feature type="compositionally biased region" description="Polar residues" evidence="1">
    <location>
        <begin position="239"/>
        <end position="248"/>
    </location>
</feature>
<feature type="compositionally biased region" description="Basic residues" evidence="1">
    <location>
        <begin position="1"/>
        <end position="13"/>
    </location>
</feature>
<dbReference type="OrthoDB" id="10685136at2759"/>
<feature type="compositionally biased region" description="Basic and acidic residues" evidence="1">
    <location>
        <begin position="150"/>
        <end position="165"/>
    </location>
</feature>
<sequence length="1106" mass="121381">MPPARGKKRKVQKAKNDGPATTKKPFVPEDAVADSVDGCSSQPSHAEQTEHTDKNRREQSVKDDNCSNQTNTALISENATDPVAVYNNRDKPDTEESHSQVPCEEMAVPAVSESSAGDLTRKDDVTNDSTSLTLPEKSITDHKLSEISEVKEALTGEEEKKSLEKFDDEADEESLQSHSEDPQDFTCYVVAKETRCLGETFLSASQPVTSNRTSNGISAYEKLAKRFKPPPRKAGLTELDSQPPTSFQSKDKNQASKIDSQNTGVCFNLNDGDTRANIINPTSDNTYRPNELAEIDTAKNLDNAKLEADEGGNPLGSSGEEESVRNKTEDVISSPASTNNMHQNCKPTIYNFSEDHGIQTRDNENQYQDNSSFQCNEKALEKSFTKSDSHSDQSKSDGLPRVSTPKHNQMDQFLGPYELLSSTSTDDERKKPSLENMDISEPVLEVSLAGTQGFIASNTSGENMNTPLSKSVLKLNISPVRTQGFITGNSPVGNLGSSGDIRDNKFTMFDLSPITGSVSKMYDTKIDSNTCSMFGATTMSRSVTNIQRHGDLSTFSPLPDDSINFKPEPQVTTSLKQRMHDEAVSDHSCFGQETPVINSQTHAEEVHDRDGDEPATPSKQSPELSGRADCDSTHHKSSTTSEPPEPQGDAEAGGKSNCHMTSKLSMKYPQQLDRNVGHEEEIENCPAVNTEITLTSDNIAVECNSTEATVSETFKRQCLPNDSPMVIKPIPSNISDLSTTGTNLSDASSNNCETSKRNMSVISDKKQITNIVTEGSTKHTSSPTKEGRINDTSREGRLESRNGEGSNVKDDSSEVPGDTITEAATVKKSPKSICDENLVPPEKTLQSHFESSADSFINKLSFSNLFSSLSPTMAESSDLTETNGEMRPAEDTKSKNKFIEREGENNAHSQYKKLSEINQDGAETIGPCIITHGKNPPEAVKKCWNPDSVKSDPGKEATLTTVTQPYAVSDYIQRVCEDERNTAEKQSLANVLDEIQNSMTDIDFCDLDSQIFLENENMEAEAKQQSELDKFESEFQTNQASAVEHVNMQRSEGISIVKTIMEDLVSINRQMMKMKKEMDIVSRSLGRLGKQDDRSKTKGSRHFGGR</sequence>
<accession>A0A433UDD5</accession>
<feature type="compositionally biased region" description="Polar residues" evidence="1">
    <location>
        <begin position="66"/>
        <end position="79"/>
    </location>
</feature>
<feature type="region of interest" description="Disordered" evidence="1">
    <location>
        <begin position="875"/>
        <end position="894"/>
    </location>
</feature>
<feature type="region of interest" description="Disordered" evidence="1">
    <location>
        <begin position="766"/>
        <end position="818"/>
    </location>
</feature>
<feature type="compositionally biased region" description="Basic and acidic residues" evidence="1">
    <location>
        <begin position="381"/>
        <end position="395"/>
    </location>
</feature>
<feature type="compositionally biased region" description="Basic residues" evidence="1">
    <location>
        <begin position="1097"/>
        <end position="1106"/>
    </location>
</feature>
<name>A0A433UDD5_ELYCH</name>
<feature type="compositionally biased region" description="Basic and acidic residues" evidence="1">
    <location>
        <begin position="602"/>
        <end position="612"/>
    </location>
</feature>
<feature type="compositionally biased region" description="Basic and acidic residues" evidence="1">
    <location>
        <begin position="785"/>
        <end position="812"/>
    </location>
</feature>
<feature type="region of interest" description="Disordered" evidence="1">
    <location>
        <begin position="381"/>
        <end position="438"/>
    </location>
</feature>
<feature type="compositionally biased region" description="Polar residues" evidence="1">
    <location>
        <begin position="334"/>
        <end position="346"/>
    </location>
</feature>
<feature type="compositionally biased region" description="Basic and acidic residues" evidence="1">
    <location>
        <begin position="88"/>
        <end position="98"/>
    </location>
</feature>
<dbReference type="Proteomes" id="UP000271974">
    <property type="component" value="Unassembled WGS sequence"/>
</dbReference>
<protein>
    <submittedName>
        <fullName evidence="2">Uncharacterized protein</fullName>
    </submittedName>
</protein>
<reference evidence="2 3" key="1">
    <citation type="submission" date="2019-01" db="EMBL/GenBank/DDBJ databases">
        <title>A draft genome assembly of the solar-powered sea slug Elysia chlorotica.</title>
        <authorList>
            <person name="Cai H."/>
            <person name="Li Q."/>
            <person name="Fang X."/>
            <person name="Li J."/>
            <person name="Curtis N.E."/>
            <person name="Altenburger A."/>
            <person name="Shibata T."/>
            <person name="Feng M."/>
            <person name="Maeda T."/>
            <person name="Schwartz J.A."/>
            <person name="Shigenobu S."/>
            <person name="Lundholm N."/>
            <person name="Nishiyama T."/>
            <person name="Yang H."/>
            <person name="Hasebe M."/>
            <person name="Li S."/>
            <person name="Pierce S.K."/>
            <person name="Wang J."/>
        </authorList>
    </citation>
    <scope>NUCLEOTIDE SEQUENCE [LARGE SCALE GENOMIC DNA]</scope>
    <source>
        <strain evidence="2">EC2010</strain>
        <tissue evidence="2">Whole organism of an adult</tissue>
    </source>
</reference>
<feature type="region of interest" description="Disordered" evidence="1">
    <location>
        <begin position="306"/>
        <end position="348"/>
    </location>
</feature>
<feature type="region of interest" description="Disordered" evidence="1">
    <location>
        <begin position="150"/>
        <end position="181"/>
    </location>
</feature>
<dbReference type="AlphaFoldDB" id="A0A433UDD5"/>